<evidence type="ECO:0000313" key="1">
    <source>
        <dbReference type="EMBL" id="MBD8525976.1"/>
    </source>
</evidence>
<evidence type="ECO:0000313" key="2">
    <source>
        <dbReference type="Proteomes" id="UP000613768"/>
    </source>
</evidence>
<dbReference type="EMBL" id="JACYTR010000015">
    <property type="protein sequence ID" value="MBD8525976.1"/>
    <property type="molecule type" value="Genomic_DNA"/>
</dbReference>
<keyword evidence="2" id="KW-1185">Reference proteome</keyword>
<sequence length="204" mass="23258">MYLTRLRLDPRSAQARRDLADPYEMHRTLVRAFVRDEAQTPPRILWRAEPVTTWSEPVVLVQTQVAGDWSALSSIHSYLKGEAEVREWHPERWIQDRERLRFRLFANPNVTRNGKRLGLMSEDAQLAWLARQGERRGFFVEAALATGSELMRSPKGDTRISVLKVCFEGRLQVNDVTKLARATIDGIGPGKAFGCGLLSLARCR</sequence>
<comment type="caution">
    <text evidence="1">The sequence shown here is derived from an EMBL/GenBank/DDBJ whole genome shotgun (WGS) entry which is preliminary data.</text>
</comment>
<gene>
    <name evidence="1" type="primary">cas6e</name>
    <name evidence="1" type="ORF">IFO71_09485</name>
</gene>
<accession>A0AAW3ZJ14</accession>
<dbReference type="SUPFAM" id="SSF117987">
    <property type="entry name" value="CRISPR-associated protein"/>
    <property type="match status" value="2"/>
</dbReference>
<dbReference type="Gene3D" id="3.30.70.1200">
    <property type="entry name" value="Crispr-associated protein, domain 1"/>
    <property type="match status" value="1"/>
</dbReference>
<dbReference type="Gene3D" id="3.30.70.1210">
    <property type="entry name" value="Crispr-associated protein, domain 2"/>
    <property type="match status" value="1"/>
</dbReference>
<dbReference type="RefSeq" id="WP_192029395.1">
    <property type="nucleotide sequence ID" value="NZ_JACYTR010000015.1"/>
</dbReference>
<dbReference type="Pfam" id="PF08798">
    <property type="entry name" value="CRISPR_assoc"/>
    <property type="match status" value="1"/>
</dbReference>
<reference evidence="1 2" key="1">
    <citation type="submission" date="2020-09" db="EMBL/GenBank/DDBJ databases">
        <title>Pseudoxanthomonas sp. CAU 1598 isolated from sand of Yaerae Beach.</title>
        <authorList>
            <person name="Kim W."/>
        </authorList>
    </citation>
    <scope>NUCLEOTIDE SEQUENCE [LARGE SCALE GENOMIC DNA]</scope>
    <source>
        <strain evidence="1 2">CAU 1598</strain>
    </source>
</reference>
<dbReference type="Proteomes" id="UP000613768">
    <property type="component" value="Unassembled WGS sequence"/>
</dbReference>
<name>A0AAW3ZJ14_9GAMM</name>
<dbReference type="NCBIfam" id="TIGR01907">
    <property type="entry name" value="casE_Cse3"/>
    <property type="match status" value="1"/>
</dbReference>
<dbReference type="InterPro" id="IPR010179">
    <property type="entry name" value="CRISPR-assoc_prot_Cse3"/>
</dbReference>
<protein>
    <submittedName>
        <fullName evidence="1">Type I-E CRISPR-associated protein Cas6/Cse3/CasE</fullName>
    </submittedName>
</protein>
<dbReference type="CDD" id="cd09727">
    <property type="entry name" value="Cas6_I-E"/>
    <property type="match status" value="1"/>
</dbReference>
<dbReference type="SMART" id="SM01101">
    <property type="entry name" value="CRISPR_assoc"/>
    <property type="match status" value="1"/>
</dbReference>
<organism evidence="1 2">
    <name type="scientific">Pseudomarimonas arenosa</name>
    <dbReference type="NCBI Taxonomy" id="2774145"/>
    <lineage>
        <taxon>Bacteria</taxon>
        <taxon>Pseudomonadati</taxon>
        <taxon>Pseudomonadota</taxon>
        <taxon>Gammaproteobacteria</taxon>
        <taxon>Lysobacterales</taxon>
        <taxon>Lysobacteraceae</taxon>
        <taxon>Pseudomarimonas</taxon>
    </lineage>
</organism>
<proteinExistence type="predicted"/>
<dbReference type="AlphaFoldDB" id="A0AAW3ZJ14"/>